<dbReference type="PANTHER" id="PTHR47765:SF2">
    <property type="entry name" value="EXONUCLEASE MUT-7 HOMOLOG"/>
    <property type="match status" value="1"/>
</dbReference>
<dbReference type="GO" id="GO:0008408">
    <property type="term" value="F:3'-5' exonuclease activity"/>
    <property type="evidence" value="ECO:0007669"/>
    <property type="project" value="InterPro"/>
</dbReference>
<dbReference type="CDD" id="cd06141">
    <property type="entry name" value="WRN_exo"/>
    <property type="match status" value="1"/>
</dbReference>
<dbReference type="AlphaFoldDB" id="A0A165DJU9"/>
<dbReference type="Pfam" id="PF01612">
    <property type="entry name" value="DNA_pol_A_exo1"/>
    <property type="match status" value="1"/>
</dbReference>
<dbReference type="InterPro" id="IPR002562">
    <property type="entry name" value="3'-5'_exonuclease_dom"/>
</dbReference>
<dbReference type="GO" id="GO:0003676">
    <property type="term" value="F:nucleic acid binding"/>
    <property type="evidence" value="ECO:0007669"/>
    <property type="project" value="InterPro"/>
</dbReference>
<dbReference type="EMBL" id="KV424050">
    <property type="protein sequence ID" value="KZT52968.1"/>
    <property type="molecule type" value="Genomic_DNA"/>
</dbReference>
<evidence type="ECO:0000256" key="2">
    <source>
        <dbReference type="SAM" id="MobiDB-lite"/>
    </source>
</evidence>
<accession>A0A165DJU9</accession>
<organism evidence="4 5">
    <name type="scientific">Calocera cornea HHB12733</name>
    <dbReference type="NCBI Taxonomy" id="1353952"/>
    <lineage>
        <taxon>Eukaryota</taxon>
        <taxon>Fungi</taxon>
        <taxon>Dikarya</taxon>
        <taxon>Basidiomycota</taxon>
        <taxon>Agaricomycotina</taxon>
        <taxon>Dacrymycetes</taxon>
        <taxon>Dacrymycetales</taxon>
        <taxon>Dacrymycetaceae</taxon>
        <taxon>Calocera</taxon>
    </lineage>
</organism>
<dbReference type="InParanoid" id="A0A165DJU9"/>
<dbReference type="InterPro" id="IPR052408">
    <property type="entry name" value="Exonuclease_MUT-7-like"/>
</dbReference>
<dbReference type="OrthoDB" id="1920326at2759"/>
<reference evidence="4 5" key="1">
    <citation type="journal article" date="2016" name="Mol. Biol. Evol.">
        <title>Comparative Genomics of Early-Diverging Mushroom-Forming Fungi Provides Insights into the Origins of Lignocellulose Decay Capabilities.</title>
        <authorList>
            <person name="Nagy L.G."/>
            <person name="Riley R."/>
            <person name="Tritt A."/>
            <person name="Adam C."/>
            <person name="Daum C."/>
            <person name="Floudas D."/>
            <person name="Sun H."/>
            <person name="Yadav J.S."/>
            <person name="Pangilinan J."/>
            <person name="Larsson K.H."/>
            <person name="Matsuura K."/>
            <person name="Barry K."/>
            <person name="Labutti K."/>
            <person name="Kuo R."/>
            <person name="Ohm R.A."/>
            <person name="Bhattacharya S.S."/>
            <person name="Shirouzu T."/>
            <person name="Yoshinaga Y."/>
            <person name="Martin F.M."/>
            <person name="Grigoriev I.V."/>
            <person name="Hibbett D.S."/>
        </authorList>
    </citation>
    <scope>NUCLEOTIDE SEQUENCE [LARGE SCALE GENOMIC DNA]</scope>
    <source>
        <strain evidence="4 5">HHB12733</strain>
    </source>
</reference>
<dbReference type="PANTHER" id="PTHR47765">
    <property type="entry name" value="3'-5' EXONUCLEASE DOMAIN-CONTAINING PROTEIN"/>
    <property type="match status" value="1"/>
</dbReference>
<proteinExistence type="predicted"/>
<dbReference type="GO" id="GO:0006139">
    <property type="term" value="P:nucleobase-containing compound metabolic process"/>
    <property type="evidence" value="ECO:0007669"/>
    <property type="project" value="InterPro"/>
</dbReference>
<feature type="compositionally biased region" description="Polar residues" evidence="2">
    <location>
        <begin position="1"/>
        <end position="39"/>
    </location>
</feature>
<evidence type="ECO:0000313" key="5">
    <source>
        <dbReference type="Proteomes" id="UP000076842"/>
    </source>
</evidence>
<feature type="coiled-coil region" evidence="1">
    <location>
        <begin position="266"/>
        <end position="298"/>
    </location>
</feature>
<evidence type="ECO:0000256" key="1">
    <source>
        <dbReference type="SAM" id="Coils"/>
    </source>
</evidence>
<gene>
    <name evidence="4" type="ORF">CALCODRAFT_501638</name>
</gene>
<feature type="domain" description="3'-5' exonuclease" evidence="3">
    <location>
        <begin position="69"/>
        <end position="248"/>
    </location>
</feature>
<dbReference type="Proteomes" id="UP000076842">
    <property type="component" value="Unassembled WGS sequence"/>
</dbReference>
<keyword evidence="5" id="KW-1185">Reference proteome</keyword>
<feature type="region of interest" description="Disordered" evidence="2">
    <location>
        <begin position="1"/>
        <end position="46"/>
    </location>
</feature>
<dbReference type="Gene3D" id="3.30.420.10">
    <property type="entry name" value="Ribonuclease H-like superfamily/Ribonuclease H"/>
    <property type="match status" value="1"/>
</dbReference>
<sequence length="338" mass="37786">MASGVNNASQIPTSRPSRAMSSTSNTSQPSRGTTSNAGVANTARPAVPKKPAFPLYTFRAPPTGEPPNVFYIRDYQLANKMVPLLQSPVGFDTEWRPVFVKGAAQNRTALIQLADANTVLLIQIKVMKYFPQKVEELFENPDIIKVGVGIRGDALKLHRERQLDFKGLLDLATFAKAVDLDKWGDRSQHSMPGLAALCEAYLQRSMTKGKITRSNWEMNPMTQAMQDYAANDAHSSVLIYRRLLEIQSEIDFPPPWSEHVFEVDTAATFREEYEAEERRRAKRQREAQRRAVNEKSKALAAQQAQVRVDTTLIGAATYEIIEEITEEDTDMSISPIAA</sequence>
<dbReference type="InterPro" id="IPR012337">
    <property type="entry name" value="RNaseH-like_sf"/>
</dbReference>
<dbReference type="STRING" id="1353952.A0A165DJU9"/>
<evidence type="ECO:0000313" key="4">
    <source>
        <dbReference type="EMBL" id="KZT52968.1"/>
    </source>
</evidence>
<keyword evidence="1" id="KW-0175">Coiled coil</keyword>
<dbReference type="SMART" id="SM00474">
    <property type="entry name" value="35EXOc"/>
    <property type="match status" value="1"/>
</dbReference>
<dbReference type="InterPro" id="IPR036397">
    <property type="entry name" value="RNaseH_sf"/>
</dbReference>
<protein>
    <submittedName>
        <fullName evidence="4">Ribonuclease H-like protein</fullName>
    </submittedName>
</protein>
<dbReference type="SUPFAM" id="SSF53098">
    <property type="entry name" value="Ribonuclease H-like"/>
    <property type="match status" value="1"/>
</dbReference>
<evidence type="ECO:0000259" key="3">
    <source>
        <dbReference type="SMART" id="SM00474"/>
    </source>
</evidence>
<name>A0A165DJU9_9BASI</name>